<dbReference type="InterPro" id="IPR052041">
    <property type="entry name" value="Nucleic_acid_metab_PIN/TRAM"/>
</dbReference>
<reference evidence="2" key="1">
    <citation type="journal article" date="2014" name="Genome Announc.">
        <title>Draft Genome Sequence of Clostridium straminisolvens Strain JCM 21531T, Isolated from a Cellulose-Degrading Bacterial Community.</title>
        <authorList>
            <person name="Yuki M."/>
            <person name="Oshima K."/>
            <person name="Suda W."/>
            <person name="Sakamoto M."/>
            <person name="Kitamura K."/>
            <person name="Iida T."/>
            <person name="Hattori M."/>
            <person name="Ohkuma M."/>
        </authorList>
    </citation>
    <scope>NUCLEOTIDE SEQUENCE [LARGE SCALE GENOMIC DNA]</scope>
    <source>
        <strain evidence="2">JCM 21531</strain>
    </source>
</reference>
<proteinExistence type="predicted"/>
<organism evidence="2 3">
    <name type="scientific">Acetivibrio straminisolvens JCM 21531</name>
    <dbReference type="NCBI Taxonomy" id="1294263"/>
    <lineage>
        <taxon>Bacteria</taxon>
        <taxon>Bacillati</taxon>
        <taxon>Bacillota</taxon>
        <taxon>Clostridia</taxon>
        <taxon>Eubacteriales</taxon>
        <taxon>Oscillospiraceae</taxon>
        <taxon>Acetivibrio</taxon>
    </lineage>
</organism>
<keyword evidence="3" id="KW-1185">Reference proteome</keyword>
<dbReference type="Proteomes" id="UP000019109">
    <property type="component" value="Unassembled WGS sequence"/>
</dbReference>
<dbReference type="EMBL" id="BAVR01000013">
    <property type="protein sequence ID" value="GAE88094.1"/>
    <property type="molecule type" value="Genomic_DNA"/>
</dbReference>
<name>W4V5R4_9FIRM</name>
<dbReference type="STRING" id="1294263.JCM21531_1517"/>
<feature type="domain" description="ChlI/MoxR AAA lid" evidence="1">
    <location>
        <begin position="64"/>
        <end position="136"/>
    </location>
</feature>
<dbReference type="Gene3D" id="1.10.8.80">
    <property type="entry name" value="Magnesium chelatase subunit I, C-Terminal domain"/>
    <property type="match status" value="1"/>
</dbReference>
<dbReference type="Pfam" id="PF17863">
    <property type="entry name" value="AAA_lid_2"/>
    <property type="match status" value="1"/>
</dbReference>
<gene>
    <name evidence="2" type="ORF">JCM21531_1517</name>
</gene>
<evidence type="ECO:0000313" key="3">
    <source>
        <dbReference type="Proteomes" id="UP000019109"/>
    </source>
</evidence>
<evidence type="ECO:0000259" key="1">
    <source>
        <dbReference type="Pfam" id="PF17863"/>
    </source>
</evidence>
<dbReference type="PANTHER" id="PTHR11603:SF132">
    <property type="entry name" value="C2H2-TYPE DOMAIN-CONTAINING PROTEIN"/>
    <property type="match status" value="1"/>
</dbReference>
<accession>W4V5R4</accession>
<comment type="caution">
    <text evidence="2">The sequence shown here is derived from an EMBL/GenBank/DDBJ whole genome shotgun (WGS) entry which is preliminary data.</text>
</comment>
<dbReference type="InterPro" id="IPR041628">
    <property type="entry name" value="ChlI/MoxR_AAA_lid"/>
</dbReference>
<dbReference type="PANTHER" id="PTHR11603">
    <property type="entry name" value="AAA FAMILY ATPASE"/>
    <property type="match status" value="1"/>
</dbReference>
<evidence type="ECO:0000313" key="2">
    <source>
        <dbReference type="EMBL" id="GAE88094.1"/>
    </source>
</evidence>
<sequence>MKVSIGYPEKFEESEILSRFHDENPMESLKPVADSSDILSIQNDVRKIYVDKSINNYIVEIVSRTRSHSDISLGSSPRGSLSLYRASQAWALYNERDFVIPEDVKLMSIPVLSHRIILKQEARLKKISSEEIIDTIIKSVSVPTVNKHGKK</sequence>
<dbReference type="AlphaFoldDB" id="W4V5R4"/>
<protein>
    <submittedName>
        <fullName evidence="2">MoxR-like ATPases</fullName>
    </submittedName>
</protein>